<keyword evidence="10" id="KW-1185">Reference proteome</keyword>
<feature type="active site" description="Charge relay system" evidence="5">
    <location>
        <position position="510"/>
    </location>
</feature>
<dbReference type="PANTHER" id="PTHR43806">
    <property type="entry name" value="PEPTIDASE S8"/>
    <property type="match status" value="1"/>
</dbReference>
<dbReference type="GO" id="GO:0006508">
    <property type="term" value="P:proteolysis"/>
    <property type="evidence" value="ECO:0007669"/>
    <property type="project" value="UniProtKB-KW"/>
</dbReference>
<feature type="compositionally biased region" description="Basic and acidic residues" evidence="6">
    <location>
        <begin position="86"/>
        <end position="96"/>
    </location>
</feature>
<evidence type="ECO:0000256" key="1">
    <source>
        <dbReference type="ARBA" id="ARBA00011073"/>
    </source>
</evidence>
<dbReference type="EMBL" id="VYYT01000135">
    <property type="protein sequence ID" value="KAK2764758.1"/>
    <property type="molecule type" value="Genomic_DNA"/>
</dbReference>
<feature type="active site" description="Charge relay system" evidence="5">
    <location>
        <position position="688"/>
    </location>
</feature>
<dbReference type="InterPro" id="IPR015500">
    <property type="entry name" value="Peptidase_S8_subtilisin-rel"/>
</dbReference>
<evidence type="ECO:0000259" key="8">
    <source>
        <dbReference type="Pfam" id="PF00082"/>
    </source>
</evidence>
<evidence type="ECO:0000313" key="10">
    <source>
        <dbReference type="Proteomes" id="UP001281614"/>
    </source>
</evidence>
<comment type="similarity">
    <text evidence="1 5">Belongs to the peptidase S8 family.</text>
</comment>
<sequence length="783" mass="87113">MGSRQAENEGVAERQAQRRARRPGPHRRSSSLDVGSGRDVTSEQARKSSTHLSPTAAPEQRGRSADARTGKSRGHLSPGNTSSRRRSSDVQRDTNQGRKKYPVVIEQPTRDGASKPKPVLPEQAKTRVEPLKNLTRNDLRRAVRSAAEMMETDPEKSSVAADTILGALLWDSIKKLDRCDDDVVLAKEYLIICFFNTGDFAKAEDFSRQVLTARMAKRPPDAELVRSARKKLIQVLIKIGNRFRINGKEQEAYQVIDEALDLAVMNMSTGNNPNSREDAKDVLSCSLELLNHRPNPPKERARLIRFKIMALQKTGNNESFDSLKRITLERHHLMRIYVLRLKDKAKGETVYEETRRGIEAFQLASYQAKDAISLAIETEAIWESLLGDAAEEETKSVHQGAARTGTGLTEASETDRSLVLFDAAPTSKDDSSEKWIKDFIRFRNGILPGQFNDKTMKRIRLTVIDTGIDASHKFIEEQWSRYRSEANGAQLPLFKDFVGSLDSPTDEDGHGTFIAGLVLRLAPDVELSVARVCKNQTSMNEDGEREKKIAEAIYYAKQTWRTDIISISLSCDEEMDGHIRRAINEVRKSNVVILCAAGNHGITRESLPVPARLDGVFKIFACKPNGHASTMNPLPTSDGDYCFGTLGCNIQSTWPISLKRVGEKGGLEMIEDPKLELPGLWTVMSGTSFATPIAAALVAILYQFYDENKAIRFKKLPPSVGFKTPEAVKAILLRMSLFRGTDGHKTLVPTSGKNNHFKFYRGIGKSRVASFADALALVLFQGL</sequence>
<dbReference type="GO" id="GO:0004252">
    <property type="term" value="F:serine-type endopeptidase activity"/>
    <property type="evidence" value="ECO:0007669"/>
    <property type="project" value="UniProtKB-UniRule"/>
</dbReference>
<keyword evidence="7" id="KW-1133">Transmembrane helix</keyword>
<feature type="active site" description="Charge relay system" evidence="5">
    <location>
        <position position="465"/>
    </location>
</feature>
<dbReference type="PANTHER" id="PTHR43806:SF11">
    <property type="entry name" value="CEREVISIN-RELATED"/>
    <property type="match status" value="1"/>
</dbReference>
<keyword evidence="3 5" id="KW-0378">Hydrolase</keyword>
<feature type="domain" description="Peptidase S8/S53" evidence="8">
    <location>
        <begin position="459"/>
        <end position="750"/>
    </location>
</feature>
<evidence type="ECO:0000256" key="5">
    <source>
        <dbReference type="PROSITE-ProRule" id="PRU01240"/>
    </source>
</evidence>
<keyword evidence="7" id="KW-0472">Membrane</keyword>
<keyword evidence="2 5" id="KW-0645">Protease</keyword>
<dbReference type="PROSITE" id="PS00138">
    <property type="entry name" value="SUBTILASE_SER"/>
    <property type="match status" value="1"/>
</dbReference>
<evidence type="ECO:0000256" key="2">
    <source>
        <dbReference type="ARBA" id="ARBA00022670"/>
    </source>
</evidence>
<feature type="region of interest" description="Disordered" evidence="6">
    <location>
        <begin position="1"/>
        <end position="118"/>
    </location>
</feature>
<dbReference type="AlphaFoldDB" id="A0AAD9YI25"/>
<dbReference type="PROSITE" id="PS51892">
    <property type="entry name" value="SUBTILASE"/>
    <property type="match status" value="1"/>
</dbReference>
<dbReference type="InterPro" id="IPR000209">
    <property type="entry name" value="Peptidase_S8/S53_dom"/>
</dbReference>
<evidence type="ECO:0000313" key="9">
    <source>
        <dbReference type="EMBL" id="KAK2764758.1"/>
    </source>
</evidence>
<gene>
    <name evidence="9" type="ORF">CKAH01_04923</name>
</gene>
<keyword evidence="4 5" id="KW-0720">Serine protease</keyword>
<evidence type="ECO:0000256" key="3">
    <source>
        <dbReference type="ARBA" id="ARBA00022801"/>
    </source>
</evidence>
<organism evidence="9 10">
    <name type="scientific">Colletotrichum kahawae</name>
    <name type="common">Coffee berry disease fungus</name>
    <dbReference type="NCBI Taxonomy" id="34407"/>
    <lineage>
        <taxon>Eukaryota</taxon>
        <taxon>Fungi</taxon>
        <taxon>Dikarya</taxon>
        <taxon>Ascomycota</taxon>
        <taxon>Pezizomycotina</taxon>
        <taxon>Sordariomycetes</taxon>
        <taxon>Hypocreomycetidae</taxon>
        <taxon>Glomerellales</taxon>
        <taxon>Glomerellaceae</taxon>
        <taxon>Colletotrichum</taxon>
        <taxon>Colletotrichum gloeosporioides species complex</taxon>
    </lineage>
</organism>
<reference evidence="9" key="1">
    <citation type="submission" date="2023-02" db="EMBL/GenBank/DDBJ databases">
        <title>Colletotrichum kahawae CIFC_Que2 genome sequencing and assembly.</title>
        <authorList>
            <person name="Baroncelli R."/>
        </authorList>
    </citation>
    <scope>NUCLEOTIDE SEQUENCE</scope>
    <source>
        <strain evidence="9">CIFC_Que2</strain>
    </source>
</reference>
<dbReference type="Pfam" id="PF00082">
    <property type="entry name" value="Peptidase_S8"/>
    <property type="match status" value="1"/>
</dbReference>
<dbReference type="InterPro" id="IPR036852">
    <property type="entry name" value="Peptidase_S8/S53_dom_sf"/>
</dbReference>
<evidence type="ECO:0000256" key="7">
    <source>
        <dbReference type="SAM" id="Phobius"/>
    </source>
</evidence>
<dbReference type="PRINTS" id="PR00723">
    <property type="entry name" value="SUBTILISIN"/>
</dbReference>
<accession>A0AAD9YI25</accession>
<protein>
    <submittedName>
        <fullName evidence="9">Lipid acyl hydrolase</fullName>
    </submittedName>
</protein>
<feature type="compositionally biased region" description="Basic and acidic residues" evidence="6">
    <location>
        <begin position="60"/>
        <end position="69"/>
    </location>
</feature>
<keyword evidence="7" id="KW-0812">Transmembrane</keyword>
<dbReference type="InterPro" id="IPR050131">
    <property type="entry name" value="Peptidase_S8_subtilisin-like"/>
</dbReference>
<dbReference type="SUPFAM" id="SSF52743">
    <property type="entry name" value="Subtilisin-like"/>
    <property type="match status" value="1"/>
</dbReference>
<dbReference type="InterPro" id="IPR023828">
    <property type="entry name" value="Peptidase_S8_Ser-AS"/>
</dbReference>
<dbReference type="CDD" id="cd00306">
    <property type="entry name" value="Peptidases_S8_S53"/>
    <property type="match status" value="1"/>
</dbReference>
<dbReference type="Gene3D" id="3.40.50.200">
    <property type="entry name" value="Peptidase S8/S53 domain"/>
    <property type="match status" value="1"/>
</dbReference>
<proteinExistence type="inferred from homology"/>
<feature type="compositionally biased region" description="Basic residues" evidence="6">
    <location>
        <begin position="17"/>
        <end position="29"/>
    </location>
</feature>
<dbReference type="Proteomes" id="UP001281614">
    <property type="component" value="Unassembled WGS sequence"/>
</dbReference>
<name>A0AAD9YI25_COLKA</name>
<evidence type="ECO:0000256" key="4">
    <source>
        <dbReference type="ARBA" id="ARBA00022825"/>
    </source>
</evidence>
<evidence type="ECO:0000256" key="6">
    <source>
        <dbReference type="SAM" id="MobiDB-lite"/>
    </source>
</evidence>
<comment type="caution">
    <text evidence="9">The sequence shown here is derived from an EMBL/GenBank/DDBJ whole genome shotgun (WGS) entry which is preliminary data.</text>
</comment>
<feature type="transmembrane region" description="Helical" evidence="7">
    <location>
        <begin position="679"/>
        <end position="705"/>
    </location>
</feature>